<feature type="region of interest" description="Disordered" evidence="11">
    <location>
        <begin position="349"/>
        <end position="379"/>
    </location>
</feature>
<dbReference type="SMART" id="SM00727">
    <property type="entry name" value="STI1"/>
    <property type="match status" value="1"/>
</dbReference>
<dbReference type="Pfam" id="PF01344">
    <property type="entry name" value="Kelch_1"/>
    <property type="match status" value="1"/>
</dbReference>
<feature type="transmembrane region" description="Helical" evidence="12">
    <location>
        <begin position="191"/>
        <end position="211"/>
    </location>
</feature>
<dbReference type="PANTHER" id="PTHR10383:SF54">
    <property type="entry name" value="SERINC-DOMAIN CONTAINING SERINE AND SPHINGOLIPID BIOSYNTHESIS PROTEIN"/>
    <property type="match status" value="1"/>
</dbReference>
<dbReference type="InterPro" id="IPR036047">
    <property type="entry name" value="F-box-like_dom_sf"/>
</dbReference>
<feature type="compositionally biased region" description="Low complexity" evidence="11">
    <location>
        <begin position="649"/>
        <end position="661"/>
    </location>
</feature>
<evidence type="ECO:0000256" key="11">
    <source>
        <dbReference type="SAM" id="MobiDB-lite"/>
    </source>
</evidence>
<sequence length="1167" mass="128969">MMITLASLINTKSLLAARTIRNTEVVILFKERKSSQGLIDRYPKMWAASCLASCCAACACDACRTVVSSISRRSARIAYCGLFALSLIVSWILREVAAPLMEKLPWINHFHKTPDREWFETDAVLRVSLGNFVFFSILSVMMIGVKTQKDPRDGIHHGGWMMKVICWFILVILMFFVPNEVISFYESMSKFGAGFFLLVQVVLLLDFVHGWNDTWVGYDEQFWYAALLVVSLVCYLATFVFSGLLFHWFTPSGHDCGLNTFFIVMTLIFVFVFAVVVLHPAVGGSILPASVISFYCMYLCYSGLASEPRDYECNGLHKHSKAVSTGTMTIGLLTTVLSVVYSAVRAGSSTTLLSSPDSPRAEKPLLPLDGKAEEKEEKEQKKPVTYSYAFFHIIFSLASMYSAMLLTGWSTSVGESGKLVDVGWPSVWVRVVTSWATAGLFIWSLLTVKTLKGSHFEIRVLPTDTIMAVKKNIEDSQSKDNYPCGQQLLIHNGKVLKDETTLVENKVTEEGFLVVMLSKSKTASSAGPSSAQPTSMTTSTTSSAMPAAASTNQSIPVPASNSTLAQEQPAGQSDTNAQAASTLASGSSTEQMVQQIMEMGGGSWDKETVTRALRAAYNNPERAVDYLYSGIPERETVQISGVGTGADLAAPPASGGPNSSPLDLFPQEAEAGAGELGTLDFLRGNDQFQQLRSMVNSNPQILQPMLQELGKQNPQLLRLIQENQAEFLQLINEPYEGSDGEMDILDQPEQEMPHAVNVTPAEQEAIQRLEAMGFDRALVIEAFLAKFEKGITKYILQSLKSQIMESTEEQSIIAGLPDDLSLRCIAKLSHGYHGALECVSRGWRDLLRSPDYSRYKAKNGWSGTWLFVLTERSNNQWVAYDPEANRWHPLPRARAFQDGWHHSGFACVCVSSCFLVIGGCYAPSVSSFPHQKPVVTRDVMRFDPFKKEWRLVAGMLTPRTHFACTAVSGKVYVAGGRNLTQSGGITSAEVYDPVADRGSFHVLSDQVGFAEQNSSEVFNPSEMSWSTLEDIWPFSRAMQFAVQVMKNDRLYTIVDWGESLIKTRDTDEGEWYNVGSVPSVVLPDHPRELEAFGYGFAALRDELYVIGGKVLKWEESGVGRFDIVRLPVVRVCNPLDRPLNWRETKPMCFPAGGSITGCVSLEEHSPP</sequence>
<dbReference type="InterPro" id="IPR029071">
    <property type="entry name" value="Ubiquitin-like_domsf"/>
</dbReference>
<keyword evidence="9" id="KW-0234">DNA repair</keyword>
<evidence type="ECO:0000256" key="9">
    <source>
        <dbReference type="ARBA" id="ARBA00023204"/>
    </source>
</evidence>
<dbReference type="PRINTS" id="PR01839">
    <property type="entry name" value="RAD23PROTEIN"/>
</dbReference>
<evidence type="ECO:0000259" key="14">
    <source>
        <dbReference type="PROSITE" id="PS50053"/>
    </source>
</evidence>
<comment type="subcellular location">
    <subcellularLocation>
        <location evidence="2">Membrane</location>
        <topology evidence="2">Multi-pass membrane protein</topology>
    </subcellularLocation>
    <subcellularLocation>
        <location evidence="1">Nucleus</location>
    </subcellularLocation>
</comment>
<feature type="domain" description="UBA" evidence="13">
    <location>
        <begin position="587"/>
        <end position="630"/>
    </location>
</feature>
<reference evidence="15 16" key="1">
    <citation type="submission" date="2021-05" db="EMBL/GenBank/DDBJ databases">
        <title>Genome Assembly of Synthetic Allotetraploid Brassica napus Reveals Homoeologous Exchanges between Subgenomes.</title>
        <authorList>
            <person name="Davis J.T."/>
        </authorList>
    </citation>
    <scope>NUCLEOTIDE SEQUENCE [LARGE SCALE GENOMIC DNA]</scope>
    <source>
        <strain evidence="16">cv. Da-Ae</strain>
        <tissue evidence="15">Seedling</tissue>
    </source>
</reference>
<dbReference type="Proteomes" id="UP000824890">
    <property type="component" value="Unassembled WGS sequence"/>
</dbReference>
<feature type="transmembrane region" description="Helical" evidence="12">
    <location>
        <begin position="123"/>
        <end position="143"/>
    </location>
</feature>
<dbReference type="Pfam" id="PF03348">
    <property type="entry name" value="Serinc"/>
    <property type="match status" value="1"/>
</dbReference>
<feature type="transmembrane region" description="Helical" evidence="12">
    <location>
        <begin position="75"/>
        <end position="93"/>
    </location>
</feature>
<feature type="transmembrane region" description="Helical" evidence="12">
    <location>
        <begin position="286"/>
        <end position="304"/>
    </location>
</feature>
<dbReference type="Gene3D" id="1.10.10.540">
    <property type="entry name" value="XPC-binding domain"/>
    <property type="match status" value="1"/>
</dbReference>
<comment type="caution">
    <text evidence="15">The sequence shown here is derived from an EMBL/GenBank/DDBJ whole genome shotgun (WGS) entry which is preliminary data.</text>
</comment>
<dbReference type="SUPFAM" id="SSF46934">
    <property type="entry name" value="UBA-like"/>
    <property type="match status" value="2"/>
</dbReference>
<dbReference type="InterPro" id="IPR015940">
    <property type="entry name" value="UBA"/>
</dbReference>
<evidence type="ECO:0000313" key="15">
    <source>
        <dbReference type="EMBL" id="KAH0866133.1"/>
    </source>
</evidence>
<dbReference type="SUPFAM" id="SSF81383">
    <property type="entry name" value="F-box domain"/>
    <property type="match status" value="1"/>
</dbReference>
<dbReference type="Gene3D" id="1.10.8.10">
    <property type="entry name" value="DNA helicase RuvA subunit, C-terminal domain"/>
    <property type="match status" value="2"/>
</dbReference>
<dbReference type="SMART" id="SM00165">
    <property type="entry name" value="UBA"/>
    <property type="match status" value="2"/>
</dbReference>
<dbReference type="InterPro" id="IPR006652">
    <property type="entry name" value="Kelch_1"/>
</dbReference>
<feature type="region of interest" description="Disordered" evidence="11">
    <location>
        <begin position="523"/>
        <end position="591"/>
    </location>
</feature>
<feature type="compositionally biased region" description="Low complexity" evidence="11">
    <location>
        <begin position="349"/>
        <end position="358"/>
    </location>
</feature>
<dbReference type="InterPro" id="IPR036353">
    <property type="entry name" value="XPC-bd_sf"/>
</dbReference>
<keyword evidence="10" id="KW-0539">Nucleus</keyword>
<dbReference type="SMART" id="SM00213">
    <property type="entry name" value="UBQ"/>
    <property type="match status" value="1"/>
</dbReference>
<keyword evidence="8 12" id="KW-0472">Membrane</keyword>
<dbReference type="Pfam" id="PF00627">
    <property type="entry name" value="UBA"/>
    <property type="match status" value="1"/>
</dbReference>
<dbReference type="InterPro" id="IPR006636">
    <property type="entry name" value="STI1_HS-bd"/>
</dbReference>
<dbReference type="InterPro" id="IPR015915">
    <property type="entry name" value="Kelch-typ_b-propeller"/>
</dbReference>
<dbReference type="Gene3D" id="2.120.10.80">
    <property type="entry name" value="Kelch-type beta propeller"/>
    <property type="match status" value="2"/>
</dbReference>
<keyword evidence="5" id="KW-0677">Repeat</keyword>
<name>A0ABQ7YD19_BRANA</name>
<feature type="region of interest" description="Disordered" evidence="11">
    <location>
        <begin position="644"/>
        <end position="665"/>
    </location>
</feature>
<evidence type="ECO:0000256" key="12">
    <source>
        <dbReference type="SAM" id="Phobius"/>
    </source>
</evidence>
<organism evidence="15 16">
    <name type="scientific">Brassica napus</name>
    <name type="common">Rape</name>
    <dbReference type="NCBI Taxonomy" id="3708"/>
    <lineage>
        <taxon>Eukaryota</taxon>
        <taxon>Viridiplantae</taxon>
        <taxon>Streptophyta</taxon>
        <taxon>Embryophyta</taxon>
        <taxon>Tracheophyta</taxon>
        <taxon>Spermatophyta</taxon>
        <taxon>Magnoliopsida</taxon>
        <taxon>eudicotyledons</taxon>
        <taxon>Gunneridae</taxon>
        <taxon>Pentapetalae</taxon>
        <taxon>rosids</taxon>
        <taxon>malvids</taxon>
        <taxon>Brassicales</taxon>
        <taxon>Brassicaceae</taxon>
        <taxon>Brassiceae</taxon>
        <taxon>Brassica</taxon>
    </lineage>
</organism>
<dbReference type="Pfam" id="PF09280">
    <property type="entry name" value="XPC-binding"/>
    <property type="match status" value="1"/>
</dbReference>
<evidence type="ECO:0000259" key="13">
    <source>
        <dbReference type="PROSITE" id="PS50030"/>
    </source>
</evidence>
<dbReference type="SUPFAM" id="SSF54236">
    <property type="entry name" value="Ubiquitin-like"/>
    <property type="match status" value="1"/>
</dbReference>
<feature type="transmembrane region" description="Helical" evidence="12">
    <location>
        <begin position="164"/>
        <end position="185"/>
    </location>
</feature>
<evidence type="ECO:0000256" key="4">
    <source>
        <dbReference type="ARBA" id="ARBA00022692"/>
    </source>
</evidence>
<dbReference type="InterPro" id="IPR001810">
    <property type="entry name" value="F-box_dom"/>
</dbReference>
<evidence type="ECO:0000256" key="3">
    <source>
        <dbReference type="ARBA" id="ARBA00006665"/>
    </source>
</evidence>
<evidence type="ECO:0000256" key="1">
    <source>
        <dbReference type="ARBA" id="ARBA00004123"/>
    </source>
</evidence>
<evidence type="ECO:0000256" key="6">
    <source>
        <dbReference type="ARBA" id="ARBA00022763"/>
    </source>
</evidence>
<feature type="compositionally biased region" description="Polar residues" evidence="11">
    <location>
        <begin position="552"/>
        <end position="591"/>
    </location>
</feature>
<dbReference type="InterPro" id="IPR005016">
    <property type="entry name" value="TDE1/TMS"/>
</dbReference>
<keyword evidence="7 12" id="KW-1133">Transmembrane helix</keyword>
<keyword evidence="16" id="KW-1185">Reference proteome</keyword>
<proteinExistence type="inferred from homology"/>
<keyword evidence="6" id="KW-0227">DNA damage</keyword>
<dbReference type="Pfam" id="PF00646">
    <property type="entry name" value="F-box"/>
    <property type="match status" value="1"/>
</dbReference>
<dbReference type="InterPro" id="IPR015360">
    <property type="entry name" value="XPC-bd"/>
</dbReference>
<accession>A0ABQ7YD19</accession>
<gene>
    <name evidence="15" type="ORF">HID58_083344</name>
</gene>
<dbReference type="SUPFAM" id="SSF101238">
    <property type="entry name" value="XPC-binding domain"/>
    <property type="match status" value="1"/>
</dbReference>
<protein>
    <recommendedName>
        <fullName evidence="17">Ubiquitin receptor RAD23</fullName>
    </recommendedName>
</protein>
<dbReference type="CDD" id="cd22152">
    <property type="entry name" value="F-box_AtAFR-like"/>
    <property type="match status" value="1"/>
</dbReference>
<feature type="domain" description="UBA" evidence="13">
    <location>
        <begin position="760"/>
        <end position="783"/>
    </location>
</feature>
<dbReference type="Gene3D" id="3.10.20.90">
    <property type="entry name" value="Phosphatidylinositol 3-kinase Catalytic Subunit, Chain A, domain 1"/>
    <property type="match status" value="1"/>
</dbReference>
<dbReference type="InterPro" id="IPR000626">
    <property type="entry name" value="Ubiquitin-like_dom"/>
</dbReference>
<comment type="similarity">
    <text evidence="3">Belongs to the TDE1 family.</text>
</comment>
<evidence type="ECO:0000256" key="7">
    <source>
        <dbReference type="ARBA" id="ARBA00022989"/>
    </source>
</evidence>
<evidence type="ECO:0000256" key="2">
    <source>
        <dbReference type="ARBA" id="ARBA00004141"/>
    </source>
</evidence>
<feature type="transmembrane region" description="Helical" evidence="12">
    <location>
        <begin position="223"/>
        <end position="249"/>
    </location>
</feature>
<dbReference type="InterPro" id="IPR009060">
    <property type="entry name" value="UBA-like_sf"/>
</dbReference>
<keyword evidence="4 12" id="KW-0812">Transmembrane</keyword>
<evidence type="ECO:0000256" key="8">
    <source>
        <dbReference type="ARBA" id="ARBA00023136"/>
    </source>
</evidence>
<feature type="domain" description="Ubiquitin-like" evidence="14">
    <location>
        <begin position="446"/>
        <end position="522"/>
    </location>
</feature>
<evidence type="ECO:0000313" key="16">
    <source>
        <dbReference type="Proteomes" id="UP000824890"/>
    </source>
</evidence>
<evidence type="ECO:0008006" key="17">
    <source>
        <dbReference type="Google" id="ProtNLM"/>
    </source>
</evidence>
<evidence type="ECO:0000256" key="5">
    <source>
        <dbReference type="ARBA" id="ARBA00022737"/>
    </source>
</evidence>
<dbReference type="PROSITE" id="PS50030">
    <property type="entry name" value="UBA"/>
    <property type="match status" value="2"/>
</dbReference>
<feature type="transmembrane region" description="Helical" evidence="12">
    <location>
        <begin position="324"/>
        <end position="344"/>
    </location>
</feature>
<dbReference type="PANTHER" id="PTHR10383">
    <property type="entry name" value="SERINE INCORPORATOR"/>
    <property type="match status" value="1"/>
</dbReference>
<evidence type="ECO:0000256" key="10">
    <source>
        <dbReference type="ARBA" id="ARBA00023242"/>
    </source>
</evidence>
<dbReference type="SUPFAM" id="SSF117281">
    <property type="entry name" value="Kelch motif"/>
    <property type="match status" value="1"/>
</dbReference>
<dbReference type="EMBL" id="JAGKQM010000018">
    <property type="protein sequence ID" value="KAH0866133.1"/>
    <property type="molecule type" value="Genomic_DNA"/>
</dbReference>
<feature type="transmembrane region" description="Helical" evidence="12">
    <location>
        <begin position="385"/>
        <end position="407"/>
    </location>
</feature>
<dbReference type="CDD" id="cd01805">
    <property type="entry name" value="Ubl_Rad23"/>
    <property type="match status" value="1"/>
</dbReference>
<feature type="compositionally biased region" description="Basic and acidic residues" evidence="11">
    <location>
        <begin position="370"/>
        <end position="379"/>
    </location>
</feature>
<dbReference type="InterPro" id="IPR004806">
    <property type="entry name" value="Rad23"/>
</dbReference>
<feature type="compositionally biased region" description="Low complexity" evidence="11">
    <location>
        <begin position="528"/>
        <end position="551"/>
    </location>
</feature>
<feature type="transmembrane region" description="Helical" evidence="12">
    <location>
        <begin position="261"/>
        <end position="279"/>
    </location>
</feature>
<dbReference type="NCBIfam" id="TIGR00601">
    <property type="entry name" value="rad23"/>
    <property type="match status" value="1"/>
</dbReference>
<dbReference type="PROSITE" id="PS50053">
    <property type="entry name" value="UBIQUITIN_2"/>
    <property type="match status" value="1"/>
</dbReference>